<name>A0ABT1SGU7_9FIRM</name>
<keyword evidence="5 9" id="KW-0812">Transmembrane</keyword>
<protein>
    <submittedName>
        <fullName evidence="11">TRAP transporter small permease</fullName>
    </submittedName>
</protein>
<organism evidence="11 12">
    <name type="scientific">Tissierella carlieri</name>
    <dbReference type="NCBI Taxonomy" id="689904"/>
    <lineage>
        <taxon>Bacteria</taxon>
        <taxon>Bacillati</taxon>
        <taxon>Bacillota</taxon>
        <taxon>Tissierellia</taxon>
        <taxon>Tissierellales</taxon>
        <taxon>Tissierellaceae</taxon>
        <taxon>Tissierella</taxon>
    </lineage>
</organism>
<feature type="transmembrane region" description="Helical" evidence="9">
    <location>
        <begin position="127"/>
        <end position="144"/>
    </location>
</feature>
<dbReference type="RefSeq" id="WP_256313035.1">
    <property type="nucleotide sequence ID" value="NZ_JANGAC010000025.1"/>
</dbReference>
<evidence type="ECO:0000313" key="12">
    <source>
        <dbReference type="Proteomes" id="UP001524478"/>
    </source>
</evidence>
<evidence type="ECO:0000256" key="7">
    <source>
        <dbReference type="ARBA" id="ARBA00023136"/>
    </source>
</evidence>
<keyword evidence="12" id="KW-1185">Reference proteome</keyword>
<evidence type="ECO:0000256" key="3">
    <source>
        <dbReference type="ARBA" id="ARBA00022475"/>
    </source>
</evidence>
<feature type="domain" description="Tripartite ATP-independent periplasmic transporters DctQ component" evidence="10">
    <location>
        <begin position="24"/>
        <end position="149"/>
    </location>
</feature>
<evidence type="ECO:0000313" key="11">
    <source>
        <dbReference type="EMBL" id="MCQ4925619.1"/>
    </source>
</evidence>
<dbReference type="Pfam" id="PF04290">
    <property type="entry name" value="DctQ"/>
    <property type="match status" value="1"/>
</dbReference>
<evidence type="ECO:0000259" key="10">
    <source>
        <dbReference type="Pfam" id="PF04290"/>
    </source>
</evidence>
<comment type="subcellular location">
    <subcellularLocation>
        <location evidence="1">Cell inner membrane</location>
        <topology evidence="1">Multi-pass membrane protein</topology>
    </subcellularLocation>
</comment>
<sequence length="158" mass="17776">MKSFNNILSKIEQYFIGILLLVIAFILFINVVLRFFGSSLVWSEEVARYAIVWLTFVGSSVCVYKGAHIGVDAIMNVLSEKGKKVLLLITILMSIAFTLLFTHFSFIITKNVFITNQVSSTIKVPMVYVYGSMPIGGILMLLRYTQEFFIKLKGGEGK</sequence>
<evidence type="ECO:0000256" key="8">
    <source>
        <dbReference type="ARBA" id="ARBA00038436"/>
    </source>
</evidence>
<keyword evidence="4" id="KW-0997">Cell inner membrane</keyword>
<dbReference type="InterPro" id="IPR055348">
    <property type="entry name" value="DctQ"/>
</dbReference>
<evidence type="ECO:0000256" key="2">
    <source>
        <dbReference type="ARBA" id="ARBA00022448"/>
    </source>
</evidence>
<evidence type="ECO:0000256" key="5">
    <source>
        <dbReference type="ARBA" id="ARBA00022692"/>
    </source>
</evidence>
<accession>A0ABT1SGU7</accession>
<keyword evidence="7 9" id="KW-0472">Membrane</keyword>
<feature type="transmembrane region" description="Helical" evidence="9">
    <location>
        <begin position="46"/>
        <end position="64"/>
    </location>
</feature>
<dbReference type="PANTHER" id="PTHR35011:SF2">
    <property type="entry name" value="2,3-DIKETO-L-GULONATE TRAP TRANSPORTER SMALL PERMEASE PROTEIN YIAM"/>
    <property type="match status" value="1"/>
</dbReference>
<dbReference type="EMBL" id="JANGAC010000025">
    <property type="protein sequence ID" value="MCQ4925619.1"/>
    <property type="molecule type" value="Genomic_DNA"/>
</dbReference>
<dbReference type="Proteomes" id="UP001524478">
    <property type="component" value="Unassembled WGS sequence"/>
</dbReference>
<evidence type="ECO:0000256" key="6">
    <source>
        <dbReference type="ARBA" id="ARBA00022989"/>
    </source>
</evidence>
<comment type="caution">
    <text evidence="11">The sequence shown here is derived from an EMBL/GenBank/DDBJ whole genome shotgun (WGS) entry which is preliminary data.</text>
</comment>
<proteinExistence type="inferred from homology"/>
<gene>
    <name evidence="11" type="ORF">NE686_21160</name>
</gene>
<evidence type="ECO:0000256" key="4">
    <source>
        <dbReference type="ARBA" id="ARBA00022519"/>
    </source>
</evidence>
<dbReference type="InterPro" id="IPR007387">
    <property type="entry name" value="TRAP_DctQ"/>
</dbReference>
<evidence type="ECO:0000256" key="9">
    <source>
        <dbReference type="SAM" id="Phobius"/>
    </source>
</evidence>
<reference evidence="11 12" key="1">
    <citation type="submission" date="2022-06" db="EMBL/GenBank/DDBJ databases">
        <title>Isolation of gut microbiota from human fecal samples.</title>
        <authorList>
            <person name="Pamer E.G."/>
            <person name="Barat B."/>
            <person name="Waligurski E."/>
            <person name="Medina S."/>
            <person name="Paddock L."/>
            <person name="Mostad J."/>
        </authorList>
    </citation>
    <scope>NUCLEOTIDE SEQUENCE [LARGE SCALE GENOMIC DNA]</scope>
    <source>
        <strain evidence="11 12">DFI.7.95</strain>
    </source>
</reference>
<dbReference type="PANTHER" id="PTHR35011">
    <property type="entry name" value="2,3-DIKETO-L-GULONATE TRAP TRANSPORTER SMALL PERMEASE PROTEIN YIAM"/>
    <property type="match status" value="1"/>
</dbReference>
<comment type="similarity">
    <text evidence="8">Belongs to the TRAP transporter small permease family.</text>
</comment>
<keyword evidence="2" id="KW-0813">Transport</keyword>
<keyword evidence="6 9" id="KW-1133">Transmembrane helix</keyword>
<keyword evidence="3" id="KW-1003">Cell membrane</keyword>
<feature type="transmembrane region" description="Helical" evidence="9">
    <location>
        <begin position="12"/>
        <end position="34"/>
    </location>
</feature>
<feature type="transmembrane region" description="Helical" evidence="9">
    <location>
        <begin position="85"/>
        <end position="107"/>
    </location>
</feature>
<evidence type="ECO:0000256" key="1">
    <source>
        <dbReference type="ARBA" id="ARBA00004429"/>
    </source>
</evidence>